<dbReference type="Pfam" id="PF11807">
    <property type="entry name" value="UstYa"/>
    <property type="match status" value="1"/>
</dbReference>
<dbReference type="InterPro" id="IPR021765">
    <property type="entry name" value="UstYa-like"/>
</dbReference>
<sequence>MWRFPTTCRSDTWSTAESLLKTPSSDAVPKQIRFFEKNSTFIDPPSAENNAAWNSLLPAGRGFVFVNDSISYGLEPGIDTGRGEIYSVALYHQIHCLGLVRQNYWRLVNGIVNGEADIMEYARSELAGSHAAHCFDYFRQSFECSADMSLEWPKQGSKQVDGVGIPHVCASKDRKQQAVKEYIEKHQFDRARNHDIAARDRVGGLEGSYTV</sequence>
<dbReference type="EMBL" id="AZGY01000017">
    <property type="protein sequence ID" value="KZZ91746.1"/>
    <property type="molecule type" value="Genomic_DNA"/>
</dbReference>
<keyword evidence="2" id="KW-0560">Oxidoreductase</keyword>
<dbReference type="AlphaFoldDB" id="A0A167YTL6"/>
<comment type="pathway">
    <text evidence="1">Mycotoxin biosynthesis.</text>
</comment>
<gene>
    <name evidence="4" type="ORF">AAL_06500</name>
</gene>
<dbReference type="OrthoDB" id="3687641at2759"/>
<evidence type="ECO:0000313" key="4">
    <source>
        <dbReference type="EMBL" id="KZZ91746.1"/>
    </source>
</evidence>
<comment type="similarity">
    <text evidence="3">Belongs to the ustYa family.</text>
</comment>
<proteinExistence type="inferred from homology"/>
<dbReference type="GO" id="GO:0043386">
    <property type="term" value="P:mycotoxin biosynthetic process"/>
    <property type="evidence" value="ECO:0007669"/>
    <property type="project" value="InterPro"/>
</dbReference>
<dbReference type="GO" id="GO:0016491">
    <property type="term" value="F:oxidoreductase activity"/>
    <property type="evidence" value="ECO:0007669"/>
    <property type="project" value="UniProtKB-KW"/>
</dbReference>
<name>A0A167YTL6_9HYPO</name>
<reference evidence="4 5" key="1">
    <citation type="journal article" date="2016" name="Genome Biol. Evol.">
        <title>Divergent and convergent evolution of fungal pathogenicity.</title>
        <authorList>
            <person name="Shang Y."/>
            <person name="Xiao G."/>
            <person name="Zheng P."/>
            <person name="Cen K."/>
            <person name="Zhan S."/>
            <person name="Wang C."/>
        </authorList>
    </citation>
    <scope>NUCLEOTIDE SEQUENCE [LARGE SCALE GENOMIC DNA]</scope>
    <source>
        <strain evidence="4 5">RCEF 2490</strain>
    </source>
</reference>
<protein>
    <submittedName>
        <fullName evidence="4">Uncharacterized protein</fullName>
    </submittedName>
</protein>
<evidence type="ECO:0000256" key="3">
    <source>
        <dbReference type="ARBA" id="ARBA00035112"/>
    </source>
</evidence>
<comment type="caution">
    <text evidence="4">The sequence shown here is derived from an EMBL/GenBank/DDBJ whole genome shotgun (WGS) entry which is preliminary data.</text>
</comment>
<dbReference type="PANTHER" id="PTHR33365">
    <property type="entry name" value="YALI0B05434P"/>
    <property type="match status" value="1"/>
</dbReference>
<evidence type="ECO:0000313" key="5">
    <source>
        <dbReference type="Proteomes" id="UP000078544"/>
    </source>
</evidence>
<evidence type="ECO:0000256" key="2">
    <source>
        <dbReference type="ARBA" id="ARBA00023002"/>
    </source>
</evidence>
<dbReference type="PANTHER" id="PTHR33365:SF11">
    <property type="entry name" value="TAT PATHWAY SIGNAL SEQUENCE"/>
    <property type="match status" value="1"/>
</dbReference>
<accession>A0A167YTL6</accession>
<dbReference type="Proteomes" id="UP000078544">
    <property type="component" value="Unassembled WGS sequence"/>
</dbReference>
<keyword evidence="5" id="KW-1185">Reference proteome</keyword>
<dbReference type="STRING" id="1081109.A0A167YTL6"/>
<organism evidence="4 5">
    <name type="scientific">Moelleriella libera RCEF 2490</name>
    <dbReference type="NCBI Taxonomy" id="1081109"/>
    <lineage>
        <taxon>Eukaryota</taxon>
        <taxon>Fungi</taxon>
        <taxon>Dikarya</taxon>
        <taxon>Ascomycota</taxon>
        <taxon>Pezizomycotina</taxon>
        <taxon>Sordariomycetes</taxon>
        <taxon>Hypocreomycetidae</taxon>
        <taxon>Hypocreales</taxon>
        <taxon>Clavicipitaceae</taxon>
        <taxon>Moelleriella</taxon>
    </lineage>
</organism>
<evidence type="ECO:0000256" key="1">
    <source>
        <dbReference type="ARBA" id="ARBA00004685"/>
    </source>
</evidence>